<keyword evidence="6" id="KW-1185">Reference proteome</keyword>
<gene>
    <name evidence="5" type="primary">rpiB</name>
    <name evidence="5" type="ORF">H8744_17335</name>
</gene>
<protein>
    <submittedName>
        <fullName evidence="5">Ribose 5-phosphate isomerase B</fullName>
        <ecNumber evidence="5">5.3.1.6</ecNumber>
    </submittedName>
</protein>
<evidence type="ECO:0000256" key="1">
    <source>
        <dbReference type="ARBA" id="ARBA00008754"/>
    </source>
</evidence>
<dbReference type="EMBL" id="JACRTF010000001">
    <property type="protein sequence ID" value="MBC8594976.1"/>
    <property type="molecule type" value="Genomic_DNA"/>
</dbReference>
<dbReference type="PANTHER" id="PTHR30345:SF0">
    <property type="entry name" value="DNA DAMAGE-REPAIR_TOLERATION PROTEIN DRT102"/>
    <property type="match status" value="1"/>
</dbReference>
<dbReference type="InterPro" id="IPR004785">
    <property type="entry name" value="RpiB"/>
</dbReference>
<feature type="active site" description="Proton acceptor" evidence="3">
    <location>
        <position position="66"/>
    </location>
</feature>
<dbReference type="PIRSF" id="PIRSF005384">
    <property type="entry name" value="RpiB_LacA_B"/>
    <property type="match status" value="1"/>
</dbReference>
<dbReference type="Gene3D" id="3.40.1400.10">
    <property type="entry name" value="Sugar-phosphate isomerase, RpiB/LacA/LacB"/>
    <property type="match status" value="1"/>
</dbReference>
<feature type="binding site" evidence="4">
    <location>
        <begin position="67"/>
        <end position="71"/>
    </location>
    <ligand>
        <name>D-ribulose 5-phosphate</name>
        <dbReference type="ChEBI" id="CHEBI:58121"/>
    </ligand>
</feature>
<dbReference type="Pfam" id="PF02502">
    <property type="entry name" value="LacAB_rpiB"/>
    <property type="match status" value="1"/>
</dbReference>
<organism evidence="5 6">
    <name type="scientific">Jilunia laotingensis</name>
    <dbReference type="NCBI Taxonomy" id="2763675"/>
    <lineage>
        <taxon>Bacteria</taxon>
        <taxon>Pseudomonadati</taxon>
        <taxon>Bacteroidota</taxon>
        <taxon>Bacteroidia</taxon>
        <taxon>Bacteroidales</taxon>
        <taxon>Bacteroidaceae</taxon>
        <taxon>Jilunia</taxon>
    </lineage>
</organism>
<dbReference type="GO" id="GO:0004751">
    <property type="term" value="F:ribose-5-phosphate isomerase activity"/>
    <property type="evidence" value="ECO:0007669"/>
    <property type="project" value="UniProtKB-EC"/>
</dbReference>
<dbReference type="NCBIfam" id="TIGR00689">
    <property type="entry name" value="rpiB_lacA_lacB"/>
    <property type="match status" value="1"/>
</dbReference>
<dbReference type="InterPro" id="IPR003500">
    <property type="entry name" value="RpiB_LacA_LacB"/>
</dbReference>
<sequence>MKIVGLCCDHAGFELKEFVKGWLQAKGLEYKDFGTYSTESCDYPDYAHPLALAVESGECDPGIAICGTGNGIGMTLNKHQGIRAALCWNAEIAHMARLHNDANILVMPGRYISTAEADMILTEFFSTSFEGGRHQRRIDKIPVK</sequence>
<evidence type="ECO:0000256" key="3">
    <source>
        <dbReference type="PIRSR" id="PIRSR005384-1"/>
    </source>
</evidence>
<feature type="binding site" evidence="4">
    <location>
        <position position="137"/>
    </location>
    <ligand>
        <name>D-ribulose 5-phosphate</name>
        <dbReference type="ChEBI" id="CHEBI:58121"/>
    </ligand>
</feature>
<keyword evidence="2 5" id="KW-0413">Isomerase</keyword>
<dbReference type="GO" id="GO:0009052">
    <property type="term" value="P:pentose-phosphate shunt, non-oxidative branch"/>
    <property type="evidence" value="ECO:0007669"/>
    <property type="project" value="TreeGrafter"/>
</dbReference>
<feature type="binding site" evidence="4">
    <location>
        <position position="133"/>
    </location>
    <ligand>
        <name>D-ribulose 5-phosphate</name>
        <dbReference type="ChEBI" id="CHEBI:58121"/>
    </ligand>
</feature>
<dbReference type="NCBIfam" id="NF004051">
    <property type="entry name" value="PRK05571.1"/>
    <property type="match status" value="1"/>
</dbReference>
<proteinExistence type="inferred from homology"/>
<feature type="binding site" evidence="4">
    <location>
        <position position="100"/>
    </location>
    <ligand>
        <name>D-ribulose 5-phosphate</name>
        <dbReference type="ChEBI" id="CHEBI:58121"/>
    </ligand>
</feature>
<dbReference type="PANTHER" id="PTHR30345">
    <property type="entry name" value="RIBOSE-5-PHOSPHATE ISOMERASE B"/>
    <property type="match status" value="1"/>
</dbReference>
<dbReference type="GO" id="GO:0019316">
    <property type="term" value="P:D-allose catabolic process"/>
    <property type="evidence" value="ECO:0007669"/>
    <property type="project" value="TreeGrafter"/>
</dbReference>
<feature type="binding site" evidence="4">
    <location>
        <position position="110"/>
    </location>
    <ligand>
        <name>D-ribulose 5-phosphate</name>
        <dbReference type="ChEBI" id="CHEBI:58121"/>
    </ligand>
</feature>
<feature type="active site" description="Proton donor" evidence="3">
    <location>
        <position position="99"/>
    </location>
</feature>
<dbReference type="RefSeq" id="WP_262436048.1">
    <property type="nucleotide sequence ID" value="NZ_JACRTF010000001.1"/>
</dbReference>
<evidence type="ECO:0000313" key="6">
    <source>
        <dbReference type="Proteomes" id="UP000651085"/>
    </source>
</evidence>
<dbReference type="AlphaFoldDB" id="A0A926IRK2"/>
<dbReference type="EC" id="5.3.1.6" evidence="5"/>
<evidence type="ECO:0000313" key="5">
    <source>
        <dbReference type="EMBL" id="MBC8594976.1"/>
    </source>
</evidence>
<name>A0A926IRK2_9BACT</name>
<evidence type="ECO:0000256" key="4">
    <source>
        <dbReference type="PIRSR" id="PIRSR005384-2"/>
    </source>
</evidence>
<comment type="caution">
    <text evidence="5">The sequence shown here is derived from an EMBL/GenBank/DDBJ whole genome shotgun (WGS) entry which is preliminary data.</text>
</comment>
<evidence type="ECO:0000256" key="2">
    <source>
        <dbReference type="ARBA" id="ARBA00023235"/>
    </source>
</evidence>
<dbReference type="NCBIfam" id="TIGR01120">
    <property type="entry name" value="rpiB"/>
    <property type="match status" value="1"/>
</dbReference>
<comment type="similarity">
    <text evidence="1">Belongs to the LacAB/RpiB family.</text>
</comment>
<reference evidence="5" key="1">
    <citation type="submission" date="2020-08" db="EMBL/GenBank/DDBJ databases">
        <title>Genome public.</title>
        <authorList>
            <person name="Liu C."/>
            <person name="Sun Q."/>
        </authorList>
    </citation>
    <scope>NUCLEOTIDE SEQUENCE</scope>
    <source>
        <strain evidence="5">N12</strain>
    </source>
</reference>
<feature type="binding site" evidence="4">
    <location>
        <begin position="9"/>
        <end position="10"/>
    </location>
    <ligand>
        <name>D-ribulose 5-phosphate</name>
        <dbReference type="ChEBI" id="CHEBI:58121"/>
    </ligand>
</feature>
<accession>A0A926IRK2</accession>
<dbReference type="SUPFAM" id="SSF89623">
    <property type="entry name" value="Ribose/Galactose isomerase RpiB/AlsB"/>
    <property type="match status" value="1"/>
</dbReference>
<dbReference type="InterPro" id="IPR036569">
    <property type="entry name" value="RpiB_LacA_LacB_sf"/>
</dbReference>
<dbReference type="Proteomes" id="UP000651085">
    <property type="component" value="Unassembled WGS sequence"/>
</dbReference>